<feature type="transmembrane region" description="Helical" evidence="1">
    <location>
        <begin position="668"/>
        <end position="688"/>
    </location>
</feature>
<dbReference type="InterPro" id="IPR002035">
    <property type="entry name" value="VWF_A"/>
</dbReference>
<organism evidence="4 5">
    <name type="scientific">Alteromonas sediminis</name>
    <dbReference type="NCBI Taxonomy" id="2259342"/>
    <lineage>
        <taxon>Bacteria</taxon>
        <taxon>Pseudomonadati</taxon>
        <taxon>Pseudomonadota</taxon>
        <taxon>Gammaproteobacteria</taxon>
        <taxon>Alteromonadales</taxon>
        <taxon>Alteromonadaceae</taxon>
        <taxon>Alteromonas/Salinimonas group</taxon>
        <taxon>Alteromonas</taxon>
    </lineage>
</organism>
<name>A0A3N5ZAI8_9ALTE</name>
<keyword evidence="1" id="KW-1133">Transmembrane helix</keyword>
<keyword evidence="5" id="KW-1185">Reference proteome</keyword>
<dbReference type="Proteomes" id="UP000275281">
    <property type="component" value="Unassembled WGS sequence"/>
</dbReference>
<dbReference type="SMART" id="SM00327">
    <property type="entry name" value="VWA"/>
    <property type="match status" value="1"/>
</dbReference>
<dbReference type="NCBIfam" id="TIGR03788">
    <property type="entry name" value="marine_srt_targ"/>
    <property type="match status" value="1"/>
</dbReference>
<protein>
    <submittedName>
        <fullName evidence="4">Marine proteobacterial sortase target protein</fullName>
    </submittedName>
</protein>
<dbReference type="PANTHER" id="PTHR45737">
    <property type="entry name" value="VON WILLEBRAND FACTOR A DOMAIN-CONTAINING PROTEIN 5A"/>
    <property type="match status" value="1"/>
</dbReference>
<gene>
    <name evidence="4" type="ORF">DRW07_01665</name>
</gene>
<dbReference type="InterPro" id="IPR013694">
    <property type="entry name" value="VIT"/>
</dbReference>
<accession>A0A3N5ZAI8</accession>
<proteinExistence type="predicted"/>
<evidence type="ECO:0000256" key="1">
    <source>
        <dbReference type="SAM" id="Phobius"/>
    </source>
</evidence>
<dbReference type="OrthoDB" id="9784383at2"/>
<dbReference type="Gene3D" id="3.40.50.410">
    <property type="entry name" value="von Willebrand factor, type A domain"/>
    <property type="match status" value="1"/>
</dbReference>
<dbReference type="Pfam" id="PF13768">
    <property type="entry name" value="VWA_3"/>
    <property type="match status" value="1"/>
</dbReference>
<comment type="caution">
    <text evidence="4">The sequence shown here is derived from an EMBL/GenBank/DDBJ whole genome shotgun (WGS) entry which is preliminary data.</text>
</comment>
<feature type="domain" description="VWFA" evidence="2">
    <location>
        <begin position="343"/>
        <end position="514"/>
    </location>
</feature>
<sequence>MTKRTRVIVVLSLLALAGAFRFGSPLLLSSDAQASHSHLKIDLSYEASTHAPPPKRVSHYHDVEQGSFFVKEAGDSGYLLSPLLHTQVDFTVTGLISRAVVSQEFTNPSSEWVNGVYVFPLPENAAVDHMKMVIGERVIEGIIKPKETAKSLYEEARLSGKKASLVSQSRPNLFTNTVANIGPGESVKVVIEYQQAVHFEDNTFSLTFPTTITTRYLPSQHNTEQQVEVNEHGWAIPQPIYTQPTPTNNKVAINVALNPGFPVASITSRHHPITQTEVRPNQYQIGLEQAMMANADFTLSWQPQDNQHPIAAHFVQKTEQGQYGMIMLMPPTAENRVSAIAKEMIFVVDTSGSMHGESILQAKQALTFAVNKLSSNDTFNIIQFNAHARALWSESQQNSAANRREANTFIASLTADGGSEIRSALELALGRQHENSERLRQVIFITDGAIGNEAELFNYIHNNIKQTRLFTVGIGSAPNSYFMTEAANMGKGTYTFINTQLDVANSMQALFENLAYPILRDINVAFSDPVESYPKNLPDLYKGQPLMISYKTSEPVTSLNATGYLAEDMWQQSLPLQKGAMQSGLDTLWARRKIAQLSRNKYKGMEASEIDQQILEVAMAHHLVSSMTSLVAVDVTPSALGTSTDRRIHNLTPKGQLLGHLPQTATPALLHLLIAISLMGLALCRLFAIKNP</sequence>
<evidence type="ECO:0000313" key="5">
    <source>
        <dbReference type="Proteomes" id="UP000275281"/>
    </source>
</evidence>
<reference evidence="4 5" key="1">
    <citation type="submission" date="2018-11" db="EMBL/GenBank/DDBJ databases">
        <authorList>
            <person name="Ye M.-Q."/>
            <person name="Du Z.-J."/>
        </authorList>
    </citation>
    <scope>NUCLEOTIDE SEQUENCE [LARGE SCALE GENOMIC DNA]</scope>
    <source>
        <strain evidence="4 5">U0105</strain>
    </source>
</reference>
<keyword evidence="1" id="KW-0472">Membrane</keyword>
<dbReference type="InterPro" id="IPR036465">
    <property type="entry name" value="vWFA_dom_sf"/>
</dbReference>
<dbReference type="Pfam" id="PF08487">
    <property type="entry name" value="VIT"/>
    <property type="match status" value="1"/>
</dbReference>
<dbReference type="SMART" id="SM00609">
    <property type="entry name" value="VIT"/>
    <property type="match status" value="1"/>
</dbReference>
<dbReference type="PROSITE" id="PS51468">
    <property type="entry name" value="VIT"/>
    <property type="match status" value="1"/>
</dbReference>
<keyword evidence="1" id="KW-0812">Transmembrane</keyword>
<dbReference type="PANTHER" id="PTHR45737:SF6">
    <property type="entry name" value="VON WILLEBRAND FACTOR A DOMAIN-CONTAINING PROTEIN 5A"/>
    <property type="match status" value="1"/>
</dbReference>
<dbReference type="SUPFAM" id="SSF53300">
    <property type="entry name" value="vWA-like"/>
    <property type="match status" value="1"/>
</dbReference>
<dbReference type="EMBL" id="RPOK01000001">
    <property type="protein sequence ID" value="RPJ68144.1"/>
    <property type="molecule type" value="Genomic_DNA"/>
</dbReference>
<dbReference type="InterPro" id="IPR022440">
    <property type="entry name" value="CHP03788"/>
</dbReference>
<evidence type="ECO:0000313" key="4">
    <source>
        <dbReference type="EMBL" id="RPJ68144.1"/>
    </source>
</evidence>
<dbReference type="RefSeq" id="WP_124026146.1">
    <property type="nucleotide sequence ID" value="NZ_JBHRSN010000005.1"/>
</dbReference>
<feature type="domain" description="VIT" evidence="3">
    <location>
        <begin position="67"/>
        <end position="195"/>
    </location>
</feature>
<dbReference type="AlphaFoldDB" id="A0A3N5ZAI8"/>
<dbReference type="PROSITE" id="PS50234">
    <property type="entry name" value="VWFA"/>
    <property type="match status" value="1"/>
</dbReference>
<evidence type="ECO:0000259" key="3">
    <source>
        <dbReference type="PROSITE" id="PS51468"/>
    </source>
</evidence>
<evidence type="ECO:0000259" key="2">
    <source>
        <dbReference type="PROSITE" id="PS50234"/>
    </source>
</evidence>